<reference evidence="1 2" key="1">
    <citation type="submission" date="2016-11" db="EMBL/GenBank/DDBJ databases">
        <authorList>
            <person name="Jaros S."/>
            <person name="Januszkiewicz K."/>
            <person name="Wedrychowicz H."/>
        </authorList>
    </citation>
    <scope>NUCLEOTIDE SEQUENCE [LARGE SCALE GENOMIC DNA]</scope>
    <source>
        <strain evidence="1 2">DSM 26991</strain>
    </source>
</reference>
<gene>
    <name evidence="1" type="ORF">SAMN05444405_11420</name>
</gene>
<evidence type="ECO:0000313" key="1">
    <source>
        <dbReference type="EMBL" id="SHF80373.1"/>
    </source>
</evidence>
<dbReference type="EMBL" id="FQTV01000014">
    <property type="protein sequence ID" value="SHF80373.1"/>
    <property type="molecule type" value="Genomic_DNA"/>
</dbReference>
<organism evidence="1 2">
    <name type="scientific">Bacteroides luti</name>
    <dbReference type="NCBI Taxonomy" id="1297750"/>
    <lineage>
        <taxon>Bacteria</taxon>
        <taxon>Pseudomonadati</taxon>
        <taxon>Bacteroidota</taxon>
        <taxon>Bacteroidia</taxon>
        <taxon>Bacteroidales</taxon>
        <taxon>Bacteroidaceae</taxon>
        <taxon>Bacteroides</taxon>
    </lineage>
</organism>
<keyword evidence="2" id="KW-1185">Reference proteome</keyword>
<protein>
    <submittedName>
        <fullName evidence="1">Uncharacterized protein family (UPF0227)</fullName>
    </submittedName>
</protein>
<dbReference type="InterPro" id="IPR029058">
    <property type="entry name" value="AB_hydrolase_fold"/>
</dbReference>
<evidence type="ECO:0000313" key="2">
    <source>
        <dbReference type="Proteomes" id="UP000184509"/>
    </source>
</evidence>
<accession>A0A1M5EM44</accession>
<dbReference type="Pfam" id="PF05728">
    <property type="entry name" value="UPF0227"/>
    <property type="match status" value="1"/>
</dbReference>
<sequence length="201" mass="23347">MINILYIHGYNSNSESETARVLASELGSYATVYHPTFEGDPYNIEKQINEYIKAHHINLIVASSLGGFFALRMNSYFKIVINPCMEPHKCLNQSPFVDKYKEMEKMLFTLVDCEERASTYGIFSRADELFSYYDVFCKHYMKQHTIQINDRHQISARSIKNVLLPLIHQIFEVNFPILKKQLECTPFPANLYGEEDLEQGV</sequence>
<proteinExistence type="predicted"/>
<dbReference type="PANTHER" id="PTHR35602">
    <property type="entry name" value="ESTERASE YQIA-RELATED"/>
    <property type="match status" value="1"/>
</dbReference>
<dbReference type="PANTHER" id="PTHR35602:SF3">
    <property type="entry name" value="ESTERASE YQIA"/>
    <property type="match status" value="1"/>
</dbReference>
<dbReference type="Gene3D" id="3.40.50.1820">
    <property type="entry name" value="alpha/beta hydrolase"/>
    <property type="match status" value="1"/>
</dbReference>
<dbReference type="InterPro" id="IPR008886">
    <property type="entry name" value="UPF0227/Esterase_YqiA"/>
</dbReference>
<name>A0A1M5EM44_9BACE</name>
<dbReference type="Proteomes" id="UP000184509">
    <property type="component" value="Unassembled WGS sequence"/>
</dbReference>
<dbReference type="OrthoDB" id="9814831at2"/>
<dbReference type="AlphaFoldDB" id="A0A1M5EM44"/>
<dbReference type="RefSeq" id="WP_073402970.1">
    <property type="nucleotide sequence ID" value="NZ_FQTV01000014.1"/>
</dbReference>